<comment type="caution">
    <text evidence="5">The sequence shown here is derived from an EMBL/GenBank/DDBJ whole genome shotgun (WGS) entry which is preliminary data.</text>
</comment>
<dbReference type="Pfam" id="PF00392">
    <property type="entry name" value="GntR"/>
    <property type="match status" value="1"/>
</dbReference>
<dbReference type="InterPro" id="IPR008920">
    <property type="entry name" value="TF_FadR/GntR_C"/>
</dbReference>
<protein>
    <submittedName>
        <fullName evidence="5">GntR family transcriptional regulator</fullName>
    </submittedName>
</protein>
<accession>A0A1V2H0H6</accession>
<keyword evidence="3" id="KW-0804">Transcription</keyword>
<dbReference type="InterPro" id="IPR011711">
    <property type="entry name" value="GntR_C"/>
</dbReference>
<organism evidence="5 6">
    <name type="scientific">Teichococcus deserti</name>
    <dbReference type="NCBI Taxonomy" id="1817963"/>
    <lineage>
        <taxon>Bacteria</taxon>
        <taxon>Pseudomonadati</taxon>
        <taxon>Pseudomonadota</taxon>
        <taxon>Alphaproteobacteria</taxon>
        <taxon>Acetobacterales</taxon>
        <taxon>Roseomonadaceae</taxon>
        <taxon>Roseomonas</taxon>
    </lineage>
</organism>
<dbReference type="SUPFAM" id="SSF48008">
    <property type="entry name" value="GntR ligand-binding domain-like"/>
    <property type="match status" value="1"/>
</dbReference>
<dbReference type="Gene3D" id="1.10.10.10">
    <property type="entry name" value="Winged helix-like DNA-binding domain superfamily/Winged helix DNA-binding domain"/>
    <property type="match status" value="1"/>
</dbReference>
<name>A0A1V2H0H6_9PROT</name>
<dbReference type="Pfam" id="PF07729">
    <property type="entry name" value="FCD"/>
    <property type="match status" value="1"/>
</dbReference>
<dbReference type="Proteomes" id="UP000188879">
    <property type="component" value="Unassembled WGS sequence"/>
</dbReference>
<keyword evidence="2" id="KW-0238">DNA-binding</keyword>
<evidence type="ECO:0000256" key="1">
    <source>
        <dbReference type="ARBA" id="ARBA00023015"/>
    </source>
</evidence>
<dbReference type="EMBL" id="MLCO01000201">
    <property type="protein sequence ID" value="ONG50143.1"/>
    <property type="molecule type" value="Genomic_DNA"/>
</dbReference>
<dbReference type="OrthoDB" id="9812290at2"/>
<dbReference type="CDD" id="cd07377">
    <property type="entry name" value="WHTH_GntR"/>
    <property type="match status" value="1"/>
</dbReference>
<feature type="domain" description="HTH gntR-type" evidence="4">
    <location>
        <begin position="21"/>
        <end position="88"/>
    </location>
</feature>
<dbReference type="SUPFAM" id="SSF46785">
    <property type="entry name" value="Winged helix' DNA-binding domain"/>
    <property type="match status" value="1"/>
</dbReference>
<dbReference type="PANTHER" id="PTHR43537:SF50">
    <property type="entry name" value="TRANSCRIPTIONAL REGULATORY PROTEIN"/>
    <property type="match status" value="1"/>
</dbReference>
<dbReference type="GO" id="GO:0003677">
    <property type="term" value="F:DNA binding"/>
    <property type="evidence" value="ECO:0007669"/>
    <property type="project" value="UniProtKB-KW"/>
</dbReference>
<evidence type="ECO:0000313" key="5">
    <source>
        <dbReference type="EMBL" id="ONG50143.1"/>
    </source>
</evidence>
<dbReference type="Gene3D" id="1.20.120.530">
    <property type="entry name" value="GntR ligand-binding domain-like"/>
    <property type="match status" value="1"/>
</dbReference>
<evidence type="ECO:0000256" key="3">
    <source>
        <dbReference type="ARBA" id="ARBA00023163"/>
    </source>
</evidence>
<gene>
    <name evidence="5" type="ORF">BKE38_19175</name>
</gene>
<dbReference type="PANTHER" id="PTHR43537">
    <property type="entry name" value="TRANSCRIPTIONAL REGULATOR, GNTR FAMILY"/>
    <property type="match status" value="1"/>
</dbReference>
<reference evidence="5 6" key="1">
    <citation type="submission" date="2016-10" db="EMBL/GenBank/DDBJ databases">
        <title>Draft Genome sequence of Roseomonas sp. strain M3.</title>
        <authorList>
            <person name="Subhash Y."/>
            <person name="Lee S."/>
        </authorList>
    </citation>
    <scope>NUCLEOTIDE SEQUENCE [LARGE SCALE GENOMIC DNA]</scope>
    <source>
        <strain evidence="5 6">M3</strain>
    </source>
</reference>
<evidence type="ECO:0000313" key="6">
    <source>
        <dbReference type="Proteomes" id="UP000188879"/>
    </source>
</evidence>
<dbReference type="PROSITE" id="PS50949">
    <property type="entry name" value="HTH_GNTR"/>
    <property type="match status" value="1"/>
</dbReference>
<dbReference type="SMART" id="SM00895">
    <property type="entry name" value="FCD"/>
    <property type="match status" value="1"/>
</dbReference>
<keyword evidence="6" id="KW-1185">Reference proteome</keyword>
<dbReference type="RefSeq" id="WP_076958918.1">
    <property type="nucleotide sequence ID" value="NZ_MLCO01000201.1"/>
</dbReference>
<dbReference type="InterPro" id="IPR036388">
    <property type="entry name" value="WH-like_DNA-bd_sf"/>
</dbReference>
<proteinExistence type="predicted"/>
<keyword evidence="1" id="KW-0805">Transcription regulation</keyword>
<evidence type="ECO:0000259" key="4">
    <source>
        <dbReference type="PROSITE" id="PS50949"/>
    </source>
</evidence>
<dbReference type="InterPro" id="IPR000524">
    <property type="entry name" value="Tscrpt_reg_HTH_GntR"/>
</dbReference>
<dbReference type="SMART" id="SM00345">
    <property type="entry name" value="HTH_GNTR"/>
    <property type="match status" value="1"/>
</dbReference>
<dbReference type="InterPro" id="IPR036390">
    <property type="entry name" value="WH_DNA-bd_sf"/>
</dbReference>
<dbReference type="GO" id="GO:0003700">
    <property type="term" value="F:DNA-binding transcription factor activity"/>
    <property type="evidence" value="ECO:0007669"/>
    <property type="project" value="InterPro"/>
</dbReference>
<evidence type="ECO:0000256" key="2">
    <source>
        <dbReference type="ARBA" id="ARBA00023125"/>
    </source>
</evidence>
<sequence length="228" mass="24585">MSSSTVTVETTPAPALPIARQSLHDQVVTRLRDMVTDGRLAPGQRVNEVALCAGLGVSRTPLREALKTLAGEGLLELVPSRGAVVRSFTDKDVADCMMVLKALEQLAGRLLCQVASDAAIAGLLALHAEMQARYAVRDRLPYFKLNQAIHSGIVAAADNAPLLRAHEALQAQMKRIRFIGHEGPEKWAAAMAEHEEMAAALAKRDGEALAEVIGRHHDRGLARIRDVI</sequence>
<dbReference type="AlphaFoldDB" id="A0A1V2H0H6"/>